<organism evidence="2 3">
    <name type="scientific">Labedaea rhizosphaerae</name>
    <dbReference type="NCBI Taxonomy" id="598644"/>
    <lineage>
        <taxon>Bacteria</taxon>
        <taxon>Bacillati</taxon>
        <taxon>Actinomycetota</taxon>
        <taxon>Actinomycetes</taxon>
        <taxon>Pseudonocardiales</taxon>
        <taxon>Pseudonocardiaceae</taxon>
        <taxon>Labedaea</taxon>
    </lineage>
</organism>
<comment type="caution">
    <text evidence="2">The sequence shown here is derived from an EMBL/GenBank/DDBJ whole genome shotgun (WGS) entry which is preliminary data.</text>
</comment>
<protein>
    <submittedName>
        <fullName evidence="2">Uncharacterized protein</fullName>
    </submittedName>
</protein>
<feature type="compositionally biased region" description="Low complexity" evidence="1">
    <location>
        <begin position="23"/>
        <end position="36"/>
    </location>
</feature>
<name>A0A4V3CXJ5_LABRH</name>
<sequence length="93" mass="10138">MADERTPPEKRLHAQAAANTSWARTPNRAARTAAGRAAADERFERLVDPDGVMDPIARAKAAESARKAHYQTMAAKSVAARRRQAKRRAGTAE</sequence>
<feature type="compositionally biased region" description="Basic residues" evidence="1">
    <location>
        <begin position="79"/>
        <end position="93"/>
    </location>
</feature>
<feature type="compositionally biased region" description="Basic and acidic residues" evidence="1">
    <location>
        <begin position="1"/>
        <end position="12"/>
    </location>
</feature>
<dbReference type="Proteomes" id="UP000295444">
    <property type="component" value="Unassembled WGS sequence"/>
</dbReference>
<evidence type="ECO:0000313" key="3">
    <source>
        <dbReference type="Proteomes" id="UP000295444"/>
    </source>
</evidence>
<proteinExistence type="predicted"/>
<gene>
    <name evidence="2" type="ORF">EV186_11058</name>
</gene>
<accession>A0A4V3CXJ5</accession>
<keyword evidence="3" id="KW-1185">Reference proteome</keyword>
<dbReference type="AlphaFoldDB" id="A0A4V3CXJ5"/>
<dbReference type="EMBL" id="SNXZ01000010">
    <property type="protein sequence ID" value="TDP90518.1"/>
    <property type="molecule type" value="Genomic_DNA"/>
</dbReference>
<evidence type="ECO:0000256" key="1">
    <source>
        <dbReference type="SAM" id="MobiDB-lite"/>
    </source>
</evidence>
<feature type="region of interest" description="Disordered" evidence="1">
    <location>
        <begin position="73"/>
        <end position="93"/>
    </location>
</feature>
<dbReference type="RefSeq" id="WP_133854052.1">
    <property type="nucleotide sequence ID" value="NZ_SNXZ01000010.1"/>
</dbReference>
<feature type="region of interest" description="Disordered" evidence="1">
    <location>
        <begin position="1"/>
        <end position="36"/>
    </location>
</feature>
<reference evidence="2 3" key="1">
    <citation type="submission" date="2019-03" db="EMBL/GenBank/DDBJ databases">
        <title>Genomic Encyclopedia of Type Strains, Phase IV (KMG-IV): sequencing the most valuable type-strain genomes for metagenomic binning, comparative biology and taxonomic classification.</title>
        <authorList>
            <person name="Goeker M."/>
        </authorList>
    </citation>
    <scope>NUCLEOTIDE SEQUENCE [LARGE SCALE GENOMIC DNA]</scope>
    <source>
        <strain evidence="2 3">DSM 45361</strain>
    </source>
</reference>
<evidence type="ECO:0000313" key="2">
    <source>
        <dbReference type="EMBL" id="TDP90518.1"/>
    </source>
</evidence>